<reference evidence="2 3" key="1">
    <citation type="submission" date="2020-08" db="EMBL/GenBank/DDBJ databases">
        <title>Sphingobacterium sp. DN04309 isolated from aquaculture water.</title>
        <authorList>
            <person name="Zhang M."/>
        </authorList>
    </citation>
    <scope>NUCLEOTIDE SEQUENCE [LARGE SCALE GENOMIC DNA]</scope>
    <source>
        <strain evidence="2 3">DN04309</strain>
    </source>
</reference>
<evidence type="ECO:0000313" key="2">
    <source>
        <dbReference type="EMBL" id="MBD1429270.1"/>
    </source>
</evidence>
<feature type="transmembrane region" description="Helical" evidence="1">
    <location>
        <begin position="239"/>
        <end position="254"/>
    </location>
</feature>
<gene>
    <name evidence="2" type="ORF">H8B04_06770</name>
</gene>
<keyword evidence="1" id="KW-0472">Membrane</keyword>
<feature type="transmembrane region" description="Helical" evidence="1">
    <location>
        <begin position="136"/>
        <end position="157"/>
    </location>
</feature>
<name>A0ABR7YD83_9SPHI</name>
<feature type="transmembrane region" description="Helical" evidence="1">
    <location>
        <begin position="266"/>
        <end position="286"/>
    </location>
</feature>
<comment type="caution">
    <text evidence="2">The sequence shown here is derived from an EMBL/GenBank/DDBJ whole genome shotgun (WGS) entry which is preliminary data.</text>
</comment>
<sequence>MKKLEQIWKFFVFTNLLIASAAAAQVLLSYEIFHLSYNLYIVLLEFAATLLLYNLSIWISKPKDYKQSPYERTRWIFGKMPIFWIINVLAILLLLYALAQIHFQTLLYLGFIGVLSLAYALPLLKIKGQWKSFRHLPYIKVFHIALIWSLSTVGLVYVESVNNLENIAWGSLLYLLSCKFLFILLVTIPFDIRDMKQDSYYHLKTVPLALGEIRAKYLCYVLGILHILLVLAMPTSTEIKIGLILCDILVLLIFKTKIFKEQNNFLNVYLLDLLLVGQYALCLFSIEVANNLIR</sequence>
<protein>
    <recommendedName>
        <fullName evidence="4">Prenyltransferase</fullName>
    </recommendedName>
</protein>
<feature type="transmembrane region" description="Helical" evidence="1">
    <location>
        <begin position="39"/>
        <end position="59"/>
    </location>
</feature>
<evidence type="ECO:0008006" key="4">
    <source>
        <dbReference type="Google" id="ProtNLM"/>
    </source>
</evidence>
<dbReference type="RefSeq" id="WP_190301850.1">
    <property type="nucleotide sequence ID" value="NZ_JACOIJ010000009.1"/>
</dbReference>
<feature type="transmembrane region" description="Helical" evidence="1">
    <location>
        <begin position="169"/>
        <end position="192"/>
    </location>
</feature>
<accession>A0ABR7YD83</accession>
<feature type="transmembrane region" description="Helical" evidence="1">
    <location>
        <begin position="105"/>
        <end position="124"/>
    </location>
</feature>
<evidence type="ECO:0000313" key="3">
    <source>
        <dbReference type="Proteomes" id="UP000651271"/>
    </source>
</evidence>
<dbReference type="Proteomes" id="UP000651271">
    <property type="component" value="Unassembled WGS sequence"/>
</dbReference>
<evidence type="ECO:0000256" key="1">
    <source>
        <dbReference type="SAM" id="Phobius"/>
    </source>
</evidence>
<keyword evidence="1" id="KW-1133">Transmembrane helix</keyword>
<organism evidence="2 3">
    <name type="scientific">Sphingobacterium litopenaei</name>
    <dbReference type="NCBI Taxonomy" id="2763500"/>
    <lineage>
        <taxon>Bacteria</taxon>
        <taxon>Pseudomonadati</taxon>
        <taxon>Bacteroidota</taxon>
        <taxon>Sphingobacteriia</taxon>
        <taxon>Sphingobacteriales</taxon>
        <taxon>Sphingobacteriaceae</taxon>
        <taxon>Sphingobacterium</taxon>
    </lineage>
</organism>
<keyword evidence="3" id="KW-1185">Reference proteome</keyword>
<keyword evidence="1" id="KW-0812">Transmembrane</keyword>
<feature type="transmembrane region" description="Helical" evidence="1">
    <location>
        <begin position="80"/>
        <end position="99"/>
    </location>
</feature>
<feature type="transmembrane region" description="Helical" evidence="1">
    <location>
        <begin position="213"/>
        <end position="233"/>
    </location>
</feature>
<proteinExistence type="predicted"/>
<dbReference type="EMBL" id="JACOIJ010000009">
    <property type="protein sequence ID" value="MBD1429270.1"/>
    <property type="molecule type" value="Genomic_DNA"/>
</dbReference>